<dbReference type="Proteomes" id="UP001143910">
    <property type="component" value="Unassembled WGS sequence"/>
</dbReference>
<keyword evidence="2" id="KW-1185">Reference proteome</keyword>
<comment type="caution">
    <text evidence="1">The sequence shown here is derived from an EMBL/GenBank/DDBJ whole genome shotgun (WGS) entry which is preliminary data.</text>
</comment>
<organism evidence="1 2">
    <name type="scientific">Zarea fungicola</name>
    <dbReference type="NCBI Taxonomy" id="93591"/>
    <lineage>
        <taxon>Eukaryota</taxon>
        <taxon>Fungi</taxon>
        <taxon>Dikarya</taxon>
        <taxon>Ascomycota</taxon>
        <taxon>Pezizomycotina</taxon>
        <taxon>Sordariomycetes</taxon>
        <taxon>Hypocreomycetidae</taxon>
        <taxon>Hypocreales</taxon>
        <taxon>Cordycipitaceae</taxon>
        <taxon>Zarea</taxon>
    </lineage>
</organism>
<name>A0ACC1NNK3_9HYPO</name>
<evidence type="ECO:0000313" key="2">
    <source>
        <dbReference type="Proteomes" id="UP001143910"/>
    </source>
</evidence>
<accession>A0ACC1NNK3</accession>
<reference evidence="1" key="1">
    <citation type="submission" date="2022-08" db="EMBL/GenBank/DDBJ databases">
        <title>Genome Sequence of Lecanicillium fungicola.</title>
        <authorList>
            <person name="Buettner E."/>
        </authorList>
    </citation>
    <scope>NUCLEOTIDE SEQUENCE</scope>
    <source>
        <strain evidence="1">Babe33</strain>
    </source>
</reference>
<evidence type="ECO:0000313" key="1">
    <source>
        <dbReference type="EMBL" id="KAJ2980668.1"/>
    </source>
</evidence>
<gene>
    <name evidence="1" type="ORF">NQ176_g2498</name>
</gene>
<dbReference type="EMBL" id="JANJQO010000181">
    <property type="protein sequence ID" value="KAJ2980668.1"/>
    <property type="molecule type" value="Genomic_DNA"/>
</dbReference>
<protein>
    <submittedName>
        <fullName evidence="1">Uncharacterized protein</fullName>
    </submittedName>
</protein>
<proteinExistence type="predicted"/>
<sequence>MKSSDQKAGRYITFLNWVGQNYGLGLSGEDPAGTATETVLTAGPPWHSLTPPADGALQSVLTVSPKTEPSIPSLTFRKSVLVFFSRFLHASAALKRGEIVIGKGPATHVLMPENAFYPAPGALYYLASGYGANGVEDPKDGSKLEHWVGPCTSTYAMEGLRFRERAAVSHVLRARRDHLPPGLPPHATPGSVLATTPGSRLTGNAIADMIREMWPAARLLNSTCNLHSVQAELGKMKQELVQVPTPGDLAPANQRQLNDVACRLWRDNSLGPMQITRIIDTLAVVDRPNQAPLSSRLRPDTLNAPLYSLEFDNHLQGDNNIDSGEVSWNGDDLDWYGRSQEYPEIDFSDGTSLDTIPQFCVPADASKLLGNGHGGRQYQSDTNSHHSVEIHGDAESNPNTDHKIDPALLFYTVADLTTGHRTEAINDENSAEVYDRAFNNTPLIPCQTQLVAEIERLSPIEVAMMTQQAPYPNGTFMNTGPVVNCPTEPVNLGIGPFQTVELQIEKNLMKPSQIQRQLNTNSAAMGRWRYLNPTHESNLRLVHRPDTTSPENFSQNPLAFGAMLRGSSENITLESVLEPVSVVIDRPALLQALISVDPLIPTCFESRCMVNKQTGAVEDVKCPAEVVGMRWHLCNICTSARGGYPEDMKNTSWLGVNAVFGLANRQASNESMARWKGIPPNRGSVTFVEQAQPLTGCSCGMKMFKTRQCRVHRIEIGEAIMQQVAAAKEWRIQMHKVEVCPSCMSSSSTPDPGKVKAWVCLACGGWVMNQDDMPVLIDGWQAWFATIPESLRVVEDEDRGQDVEMADA</sequence>